<proteinExistence type="predicted"/>
<dbReference type="Proteomes" id="UP000434276">
    <property type="component" value="Unassembled WGS sequence"/>
</dbReference>
<reference evidence="1 2" key="1">
    <citation type="submission" date="2019-12" db="EMBL/GenBank/DDBJ databases">
        <authorList>
            <person name="Jiao W.-B."/>
            <person name="Schneeberger K."/>
        </authorList>
    </citation>
    <scope>NUCLEOTIDE SEQUENCE [LARGE SCALE GENOMIC DNA]</scope>
    <source>
        <strain evidence="2">cv. C24</strain>
    </source>
</reference>
<dbReference type="EMBL" id="CACSHJ010000087">
    <property type="protein sequence ID" value="CAA0287562.1"/>
    <property type="molecule type" value="Genomic_DNA"/>
</dbReference>
<organism evidence="1 2">
    <name type="scientific">Arabidopsis thaliana</name>
    <name type="common">Mouse-ear cress</name>
    <dbReference type="NCBI Taxonomy" id="3702"/>
    <lineage>
        <taxon>Eukaryota</taxon>
        <taxon>Viridiplantae</taxon>
        <taxon>Streptophyta</taxon>
        <taxon>Embryophyta</taxon>
        <taxon>Tracheophyta</taxon>
        <taxon>Spermatophyta</taxon>
        <taxon>Magnoliopsida</taxon>
        <taxon>eudicotyledons</taxon>
        <taxon>Gunneridae</taxon>
        <taxon>Pentapetalae</taxon>
        <taxon>rosids</taxon>
        <taxon>malvids</taxon>
        <taxon>Brassicales</taxon>
        <taxon>Brassicaceae</taxon>
        <taxon>Camelineae</taxon>
        <taxon>Arabidopsis</taxon>
    </lineage>
</organism>
<evidence type="ECO:0000313" key="1">
    <source>
        <dbReference type="EMBL" id="CAA0287562.1"/>
    </source>
</evidence>
<dbReference type="AlphaFoldDB" id="A0A5S9WL02"/>
<evidence type="ECO:0000313" key="2">
    <source>
        <dbReference type="Proteomes" id="UP000434276"/>
    </source>
</evidence>
<sequence>MGLIFLPNTFSCFECIVIGNNGNIVSKAVLFRAEARLLIVSCSEIDVVDGLTLTTMDALIHHPCGFNQGDQAK</sequence>
<protein>
    <submittedName>
        <fullName evidence="1">Uncharacterized protein</fullName>
    </submittedName>
</protein>
<name>A0A5S9WL02_ARATH</name>
<accession>A0A5S9WL02</accession>
<gene>
    <name evidence="1" type="ORF">C24_LOCUS4174</name>
</gene>